<protein>
    <submittedName>
        <fullName evidence="2">Uncharacterized protein</fullName>
    </submittedName>
</protein>
<organism evidence="2 3">
    <name type="scientific">Monilinia fructicola</name>
    <name type="common">Brown rot fungus</name>
    <name type="synonym">Ciboria fructicola</name>
    <dbReference type="NCBI Taxonomy" id="38448"/>
    <lineage>
        <taxon>Eukaryota</taxon>
        <taxon>Fungi</taxon>
        <taxon>Dikarya</taxon>
        <taxon>Ascomycota</taxon>
        <taxon>Pezizomycotina</taxon>
        <taxon>Leotiomycetes</taxon>
        <taxon>Helotiales</taxon>
        <taxon>Sclerotiniaceae</taxon>
        <taxon>Monilinia</taxon>
    </lineage>
</organism>
<gene>
    <name evidence="2" type="ORF">EYC84_011193</name>
</gene>
<keyword evidence="1" id="KW-0732">Signal</keyword>
<accession>A0A5M9J691</accession>
<reference evidence="2 3" key="1">
    <citation type="submission" date="2019-06" db="EMBL/GenBank/DDBJ databases">
        <title>Genome Sequence of the Brown Rot Fungal Pathogen Monilinia fructicola.</title>
        <authorList>
            <person name="De Miccolis Angelini R.M."/>
            <person name="Landi L."/>
            <person name="Abate D."/>
            <person name="Pollastro S."/>
            <person name="Romanazzi G."/>
            <person name="Faretra F."/>
        </authorList>
    </citation>
    <scope>NUCLEOTIDE SEQUENCE [LARGE SCALE GENOMIC DNA]</scope>
    <source>
        <strain evidence="2 3">Mfrc123</strain>
    </source>
</reference>
<comment type="caution">
    <text evidence="2">The sequence shown here is derived from an EMBL/GenBank/DDBJ whole genome shotgun (WGS) entry which is preliminary data.</text>
</comment>
<evidence type="ECO:0000256" key="1">
    <source>
        <dbReference type="SAM" id="SignalP"/>
    </source>
</evidence>
<feature type="signal peptide" evidence="1">
    <location>
        <begin position="1"/>
        <end position="20"/>
    </location>
</feature>
<dbReference type="AlphaFoldDB" id="A0A5M9J691"/>
<feature type="chain" id="PRO_5024388238" evidence="1">
    <location>
        <begin position="21"/>
        <end position="125"/>
    </location>
</feature>
<keyword evidence="3" id="KW-1185">Reference proteome</keyword>
<dbReference type="VEuPathDB" id="FungiDB:MFRU_061g00070"/>
<evidence type="ECO:0000313" key="3">
    <source>
        <dbReference type="Proteomes" id="UP000322873"/>
    </source>
</evidence>
<dbReference type="OrthoDB" id="3533794at2759"/>
<proteinExistence type="predicted"/>
<dbReference type="Proteomes" id="UP000322873">
    <property type="component" value="Unassembled WGS sequence"/>
</dbReference>
<evidence type="ECO:0000313" key="2">
    <source>
        <dbReference type="EMBL" id="KAA8564247.1"/>
    </source>
</evidence>
<name>A0A5M9J691_MONFR</name>
<sequence>MKFIYTTSIITAIFAAVVPALPVADAEANAGIAALEKRASTQFAVYTDSACGGGAVIFTDTAAPTKGNFGATQHSIKILSLDPNYHVTFYSALNQGGDKSQYGNGAVGQCYSNVAYLSYGFYSGA</sequence>
<dbReference type="EMBL" id="VICG01000015">
    <property type="protein sequence ID" value="KAA8564247.1"/>
    <property type="molecule type" value="Genomic_DNA"/>
</dbReference>